<accession>A0A1J5PL23</accession>
<proteinExistence type="predicted"/>
<gene>
    <name evidence="1" type="ORF">GALL_465310</name>
</gene>
<reference evidence="1" key="1">
    <citation type="submission" date="2016-10" db="EMBL/GenBank/DDBJ databases">
        <title>Sequence of Gallionella enrichment culture.</title>
        <authorList>
            <person name="Poehlein A."/>
            <person name="Muehling M."/>
            <person name="Daniel R."/>
        </authorList>
    </citation>
    <scope>NUCLEOTIDE SEQUENCE</scope>
</reference>
<sequence>MHHGLLPTDLILDTRNMNTIKNLITVSNDGKQIRSTNYWATQMALEGFFYLTWNAGEARLLVPDSMTNGLDEMRSASHVIISQGPVKYSGYKARTGDGLELLFEDHSDEPFSLLIDETRQCDRRLPASDQGGGFHLSVWTPSGMAMRLPGFFRKVRSVPCLQPWAAR</sequence>
<protein>
    <submittedName>
        <fullName evidence="1">Uncharacterized protein</fullName>
    </submittedName>
</protein>
<name>A0A1J5PL23_9ZZZZ</name>
<evidence type="ECO:0000313" key="1">
    <source>
        <dbReference type="EMBL" id="OIQ71850.1"/>
    </source>
</evidence>
<organism evidence="1">
    <name type="scientific">mine drainage metagenome</name>
    <dbReference type="NCBI Taxonomy" id="410659"/>
    <lineage>
        <taxon>unclassified sequences</taxon>
        <taxon>metagenomes</taxon>
        <taxon>ecological metagenomes</taxon>
    </lineage>
</organism>
<dbReference type="AlphaFoldDB" id="A0A1J5PL23"/>
<dbReference type="EMBL" id="MLJW01003535">
    <property type="protein sequence ID" value="OIQ71850.1"/>
    <property type="molecule type" value="Genomic_DNA"/>
</dbReference>
<comment type="caution">
    <text evidence="1">The sequence shown here is derived from an EMBL/GenBank/DDBJ whole genome shotgun (WGS) entry which is preliminary data.</text>
</comment>